<dbReference type="Gene3D" id="3.40.50.880">
    <property type="match status" value="1"/>
</dbReference>
<name>A0ABX2VT92_AJEDR</name>
<accession>A0ABX2VT92</accession>
<reference evidence="3" key="1">
    <citation type="journal article" date="2015" name="PLoS Genet.">
        <title>The dynamic genome and transcriptome of the human fungal pathogen Blastomyces and close relative Emmonsia.</title>
        <authorList>
            <person name="Munoz J.F."/>
            <person name="Gauthier G.M."/>
            <person name="Desjardins C.A."/>
            <person name="Gallo J.E."/>
            <person name="Holder J."/>
            <person name="Sullivan T.D."/>
            <person name="Marty A.J."/>
            <person name="Carmen J.C."/>
            <person name="Chen Z."/>
            <person name="Ding L."/>
            <person name="Gujja S."/>
            <person name="Magrini V."/>
            <person name="Misas E."/>
            <person name="Mitreva M."/>
            <person name="Priest M."/>
            <person name="Saif S."/>
            <person name="Whiston E.A."/>
            <person name="Young S."/>
            <person name="Zeng Q."/>
            <person name="Goldman W.E."/>
            <person name="Mardis E.R."/>
            <person name="Taylor J.W."/>
            <person name="McEwen J.G."/>
            <person name="Clay O.K."/>
            <person name="Klein B.S."/>
            <person name="Cuomo C.A."/>
        </authorList>
    </citation>
    <scope>NUCLEOTIDE SEQUENCE [LARGE SCALE GENOMIC DNA]</scope>
    <source>
        <strain evidence="3">ER-3 / ATCC MYA-2586</strain>
    </source>
</reference>
<organism evidence="2 3">
    <name type="scientific">Ajellomyces dermatitidis (strain ER-3 / ATCC MYA-2586)</name>
    <name type="common">Blastomyces dermatitidis</name>
    <dbReference type="NCBI Taxonomy" id="559297"/>
    <lineage>
        <taxon>Eukaryota</taxon>
        <taxon>Fungi</taxon>
        <taxon>Dikarya</taxon>
        <taxon>Ascomycota</taxon>
        <taxon>Pezizomycotina</taxon>
        <taxon>Eurotiomycetes</taxon>
        <taxon>Eurotiomycetidae</taxon>
        <taxon>Onygenales</taxon>
        <taxon>Ajellomycetaceae</taxon>
        <taxon>Blastomyces</taxon>
    </lineage>
</organism>
<dbReference type="InterPro" id="IPR052158">
    <property type="entry name" value="INH-QAR"/>
</dbReference>
<dbReference type="SUPFAM" id="SSF52317">
    <property type="entry name" value="Class I glutamine amidotransferase-like"/>
    <property type="match status" value="1"/>
</dbReference>
<keyword evidence="3" id="KW-1185">Reference proteome</keyword>
<proteinExistence type="predicted"/>
<feature type="domain" description="DJ-1/PfpI" evidence="1">
    <location>
        <begin position="58"/>
        <end position="234"/>
    </location>
</feature>
<protein>
    <submittedName>
        <fullName evidence="2">DJ-1/PfpI family protein</fullName>
    </submittedName>
</protein>
<dbReference type="Proteomes" id="UP000002039">
    <property type="component" value="Unassembled WGS sequence"/>
</dbReference>
<dbReference type="GeneID" id="69025123"/>
<evidence type="ECO:0000313" key="2">
    <source>
        <dbReference type="EMBL" id="OAT00414.1"/>
    </source>
</evidence>
<dbReference type="InterPro" id="IPR029062">
    <property type="entry name" value="Class_I_gatase-like"/>
</dbReference>
<dbReference type="RefSeq" id="XP_045280141.1">
    <property type="nucleotide sequence ID" value="XM_045418283.1"/>
</dbReference>
<evidence type="ECO:0000259" key="1">
    <source>
        <dbReference type="Pfam" id="PF01965"/>
    </source>
</evidence>
<dbReference type="PANTHER" id="PTHR43130">
    <property type="entry name" value="ARAC-FAMILY TRANSCRIPTIONAL REGULATOR"/>
    <property type="match status" value="1"/>
</dbReference>
<dbReference type="EMBL" id="EQ999975">
    <property type="protein sequence ID" value="OAT00414.1"/>
    <property type="molecule type" value="Genomic_DNA"/>
</dbReference>
<gene>
    <name evidence="2" type="ORF">BDCG_02731</name>
</gene>
<dbReference type="CDD" id="cd03139">
    <property type="entry name" value="GATase1_PfpI_2"/>
    <property type="match status" value="1"/>
</dbReference>
<dbReference type="PANTHER" id="PTHR43130:SF15">
    <property type="entry name" value="THIJ_PFPI FAMILY PROTEIN (AFU_ORTHOLOGUE AFUA_5G14240)"/>
    <property type="match status" value="1"/>
</dbReference>
<dbReference type="InterPro" id="IPR002818">
    <property type="entry name" value="DJ-1/PfpI"/>
</dbReference>
<dbReference type="Pfam" id="PF01965">
    <property type="entry name" value="DJ-1_PfpI"/>
    <property type="match status" value="1"/>
</dbReference>
<evidence type="ECO:0000313" key="3">
    <source>
        <dbReference type="Proteomes" id="UP000002039"/>
    </source>
</evidence>
<sequence length="295" mass="32421">MVLIPRPALSKLDQQDKSRIEFLCIDPLCNFKNDIELGYPLGTVVIMAANASAPVHYAVLLFPGFQALDAFGPLDILNIVALEQEIQLSIIGPTMDPVSTKSPIPNFYTTTSTSHQSVVPTHTYDAPPENIDVMIVPGGFGTRHETIKPTVQFLIERYPRIRYLLTVCTGSYVAAQAGILDGKKATTNKIRFDLVAAKAPHVNWVRQARWVVDGNIWTSSGVSAGMDEMLAFVQEVYGRKLAVKVATILEYNWHEDSTTDPFANSPLVEMYGAGAADWYDFRAATAIGKDRASSQ</sequence>